<proteinExistence type="predicted"/>
<accession>A0A2H1KMR8</accession>
<dbReference type="AlphaFoldDB" id="A0A2H1KMR8"/>
<sequence>MGAVTTRCPVNCTNLTRTSSNSVATWVADTANEVSRTIREIAVSDSSNRSFVINRGPRRQFWPPIKR</sequence>
<evidence type="ECO:0000313" key="1">
    <source>
        <dbReference type="EMBL" id="SMY01036.1"/>
    </source>
</evidence>
<dbReference type="Proteomes" id="UP000234289">
    <property type="component" value="Unassembled WGS sequence"/>
</dbReference>
<evidence type="ECO:0000313" key="2">
    <source>
        <dbReference type="Proteomes" id="UP000234289"/>
    </source>
</evidence>
<dbReference type="EMBL" id="FXZG01000030">
    <property type="protein sequence ID" value="SMY01036.1"/>
    <property type="molecule type" value="Genomic_DNA"/>
</dbReference>
<organism evidence="1 2">
    <name type="scientific">Brevibacterium aurantiacum</name>
    <dbReference type="NCBI Taxonomy" id="273384"/>
    <lineage>
        <taxon>Bacteria</taxon>
        <taxon>Bacillati</taxon>
        <taxon>Actinomycetota</taxon>
        <taxon>Actinomycetes</taxon>
        <taxon>Micrococcales</taxon>
        <taxon>Brevibacteriaceae</taxon>
        <taxon>Brevibacterium</taxon>
    </lineage>
</organism>
<protein>
    <submittedName>
        <fullName evidence="1">Uncharacterized protein</fullName>
    </submittedName>
</protein>
<gene>
    <name evidence="1" type="ORF">BAUR920_03369</name>
</gene>
<name>A0A2H1KMR8_BREAU</name>
<reference evidence="2" key="1">
    <citation type="submission" date="2017-03" db="EMBL/GenBank/DDBJ databases">
        <authorList>
            <person name="Monnet C."/>
        </authorList>
    </citation>
    <scope>NUCLEOTIDE SEQUENCE [LARGE SCALE GENOMIC DNA]</scope>
    <source>
        <strain evidence="2">CNRZ 920</strain>
    </source>
</reference>